<name>D3B636_HETP5</name>
<dbReference type="PANTHER" id="PTHR12356">
    <property type="entry name" value="NUCLEAR MOVEMENT PROTEIN NUDC"/>
    <property type="match status" value="1"/>
</dbReference>
<feature type="domain" description="CS" evidence="1">
    <location>
        <begin position="14"/>
        <end position="103"/>
    </location>
</feature>
<dbReference type="InterPro" id="IPR037898">
    <property type="entry name" value="NudC_fam"/>
</dbReference>
<accession>D3B636</accession>
<dbReference type="InterPro" id="IPR008978">
    <property type="entry name" value="HSP20-like_chaperone"/>
</dbReference>
<organism evidence="2 3">
    <name type="scientific">Heterostelium pallidum (strain ATCC 26659 / Pp 5 / PN500)</name>
    <name type="common">Cellular slime mold</name>
    <name type="synonym">Polysphondylium pallidum</name>
    <dbReference type="NCBI Taxonomy" id="670386"/>
    <lineage>
        <taxon>Eukaryota</taxon>
        <taxon>Amoebozoa</taxon>
        <taxon>Evosea</taxon>
        <taxon>Eumycetozoa</taxon>
        <taxon>Dictyostelia</taxon>
        <taxon>Acytosteliales</taxon>
        <taxon>Acytosteliaceae</taxon>
        <taxon>Heterostelium</taxon>
    </lineage>
</organism>
<comment type="caution">
    <text evidence="2">The sequence shown here is derived from an EMBL/GenBank/DDBJ whole genome shotgun (WGS) entry which is preliminary data.</text>
</comment>
<dbReference type="OMA" id="RDVECSL"/>
<dbReference type="InterPro" id="IPR007052">
    <property type="entry name" value="CS_dom"/>
</dbReference>
<dbReference type="SUPFAM" id="SSF49764">
    <property type="entry name" value="HSP20-like chaperones"/>
    <property type="match status" value="1"/>
</dbReference>
<evidence type="ECO:0000259" key="1">
    <source>
        <dbReference type="PROSITE" id="PS51203"/>
    </source>
</evidence>
<dbReference type="FunCoup" id="D3B636">
    <property type="interactions" value="18"/>
</dbReference>
<gene>
    <name evidence="2" type="ORF">PPL_04127</name>
</gene>
<dbReference type="GO" id="GO:0006457">
    <property type="term" value="P:protein folding"/>
    <property type="evidence" value="ECO:0007669"/>
    <property type="project" value="TreeGrafter"/>
</dbReference>
<dbReference type="Pfam" id="PF04969">
    <property type="entry name" value="CS"/>
    <property type="match status" value="1"/>
</dbReference>
<dbReference type="GO" id="GO:0051082">
    <property type="term" value="F:unfolded protein binding"/>
    <property type="evidence" value="ECO:0007669"/>
    <property type="project" value="TreeGrafter"/>
</dbReference>
<dbReference type="GO" id="GO:0005737">
    <property type="term" value="C:cytoplasm"/>
    <property type="evidence" value="ECO:0007669"/>
    <property type="project" value="TreeGrafter"/>
</dbReference>
<dbReference type="Gene3D" id="2.60.40.790">
    <property type="match status" value="1"/>
</dbReference>
<keyword evidence="3" id="KW-1185">Reference proteome</keyword>
<dbReference type="PANTHER" id="PTHR12356:SF18">
    <property type="entry name" value="NUDC DOMAIN-CONTAINING PROTEIN 2"/>
    <property type="match status" value="1"/>
</dbReference>
<sequence>MEKFKAIRRKFEYQGRTIYEWDQTLEEVNIYIEVPEGVSSKMIACQITSNKLILGIRGNPPFIDEEFFSTIKQKDSFWTLEDGVINITLQKMDKGETWFAALKGHGNQISGDSHLNEEVKKSMMLERFQEENPGFDFSSAEFNGQAPDPRTFMKDLRKF</sequence>
<proteinExistence type="predicted"/>
<dbReference type="RefSeq" id="XP_020435451.1">
    <property type="nucleotide sequence ID" value="XM_020575037.1"/>
</dbReference>
<dbReference type="AlphaFoldDB" id="D3B636"/>
<dbReference type="CDD" id="cd06467">
    <property type="entry name" value="p23_NUDC_like"/>
    <property type="match status" value="1"/>
</dbReference>
<dbReference type="PROSITE" id="PS51203">
    <property type="entry name" value="CS"/>
    <property type="match status" value="1"/>
</dbReference>
<dbReference type="GeneID" id="31359614"/>
<dbReference type="EMBL" id="ADBJ01000017">
    <property type="protein sequence ID" value="EFA83334.1"/>
    <property type="molecule type" value="Genomic_DNA"/>
</dbReference>
<dbReference type="InParanoid" id="D3B636"/>
<protein>
    <recommendedName>
        <fullName evidence="1">CS domain-containing protein</fullName>
    </recommendedName>
</protein>
<dbReference type="Proteomes" id="UP000001396">
    <property type="component" value="Unassembled WGS sequence"/>
</dbReference>
<dbReference type="STRING" id="670386.D3B636"/>
<evidence type="ECO:0000313" key="2">
    <source>
        <dbReference type="EMBL" id="EFA83334.1"/>
    </source>
</evidence>
<evidence type="ECO:0000313" key="3">
    <source>
        <dbReference type="Proteomes" id="UP000001396"/>
    </source>
</evidence>
<reference evidence="2 3" key="1">
    <citation type="journal article" date="2011" name="Genome Res.">
        <title>Phylogeny-wide analysis of social amoeba genomes highlights ancient origins for complex intercellular communication.</title>
        <authorList>
            <person name="Heidel A.J."/>
            <person name="Lawal H.M."/>
            <person name="Felder M."/>
            <person name="Schilde C."/>
            <person name="Helps N.R."/>
            <person name="Tunggal B."/>
            <person name="Rivero F."/>
            <person name="John U."/>
            <person name="Schleicher M."/>
            <person name="Eichinger L."/>
            <person name="Platzer M."/>
            <person name="Noegel A.A."/>
            <person name="Schaap P."/>
            <person name="Gloeckner G."/>
        </authorList>
    </citation>
    <scope>NUCLEOTIDE SEQUENCE [LARGE SCALE GENOMIC DNA]</scope>
    <source>
        <strain evidence="3">ATCC 26659 / Pp 5 / PN500</strain>
    </source>
</reference>